<dbReference type="PANTHER" id="PTHR33377">
    <property type="entry name" value="OS10G0134700 PROTEIN-RELATED"/>
    <property type="match status" value="1"/>
</dbReference>
<dbReference type="Proteomes" id="UP000032180">
    <property type="component" value="Chromosome 3"/>
</dbReference>
<sequence>MAAEMICSAVVGETLNRVVSRRIASGSSSSSHGEEDGTQERLEMARGRMEAVLELSTRWPVTDVSLLRWRRRLKRAAEDCDGALLLLRRRKHRAVEADEAASRFPRRVARATRSLVSALVGGRGSESKDDSSPTSAAVVRRFERLADGASEFLKLVELGGARGPRQHAFADPLVGRLLAGETLDYVAARGKGRMCRLTVRPMSFEERGVEAFVGFTVQDFMAPARSFSVGFVMRLSESTDVLGIMIDCVRSSTSQFRVAGEEITRELAQLPTKDLTWIAHTPYGLKKYWEDVHDNITRLSRPNPLCCTDHHHHHRSRNDGTAAAPSPPPPATTPLSTTYPEHVICMYLQFYIVPAQPQPQPQPALKMVVLYLPHDTPDEEDGVHNVNFPAASQSYALEVIDDEAVAVARHAAACQLQDVDERLLPEAMDRLRRSAAGSGTTHQVYVRSSHGTAHILLEKTRRTRGGRGRRRASTSGSAAGAAARAMRVADVQDEIEMAAKRLRRDGVERWRELARELLKLRRRRRQWHGGDMVAAGGPGALLGKDGQQQGTERWCPLASWGDGLRRRPRWIETATRSIQLRVDTHILNLEMHSLARQLILRYRCLLLDSHGRRTTMSNCREVRKWSTFNFNTCYTLLPNLKRTESLNTVELKVLHFDGK</sequence>
<feature type="compositionally biased region" description="Basic residues" evidence="1">
    <location>
        <begin position="462"/>
        <end position="472"/>
    </location>
</feature>
<keyword evidence="3" id="KW-1185">Reference proteome</keyword>
<reference evidence="2" key="3">
    <citation type="submission" date="2015-04" db="UniProtKB">
        <authorList>
            <consortium name="EnsemblPlants"/>
        </authorList>
    </citation>
    <scope>IDENTIFICATION</scope>
</reference>
<protein>
    <submittedName>
        <fullName evidence="2">Uncharacterized protein</fullName>
    </submittedName>
</protein>
<evidence type="ECO:0000313" key="3">
    <source>
        <dbReference type="Proteomes" id="UP000032180"/>
    </source>
</evidence>
<feature type="region of interest" description="Disordered" evidence="1">
    <location>
        <begin position="462"/>
        <end position="483"/>
    </location>
</feature>
<dbReference type="EnsemblPlants" id="LPERR03G21530.1">
    <property type="protein sequence ID" value="LPERR03G21530.1"/>
    <property type="gene ID" value="LPERR03G21530"/>
</dbReference>
<dbReference type="SMART" id="SM01157">
    <property type="entry name" value="DUF1719"/>
    <property type="match status" value="1"/>
</dbReference>
<feature type="region of interest" description="Disordered" evidence="1">
    <location>
        <begin position="310"/>
        <end position="335"/>
    </location>
</feature>
<proteinExistence type="predicted"/>
<evidence type="ECO:0000256" key="1">
    <source>
        <dbReference type="SAM" id="MobiDB-lite"/>
    </source>
</evidence>
<dbReference type="Pfam" id="PF08224">
    <property type="entry name" value="DUF1719"/>
    <property type="match status" value="1"/>
</dbReference>
<feature type="compositionally biased region" description="Low complexity" evidence="1">
    <location>
        <begin position="473"/>
        <end position="483"/>
    </location>
</feature>
<name>A0A0D9VWD0_9ORYZ</name>
<reference evidence="3" key="2">
    <citation type="submission" date="2013-12" db="EMBL/GenBank/DDBJ databases">
        <authorList>
            <person name="Yu Y."/>
            <person name="Lee S."/>
            <person name="de Baynast K."/>
            <person name="Wissotski M."/>
            <person name="Liu L."/>
            <person name="Talag J."/>
            <person name="Goicoechea J."/>
            <person name="Angelova A."/>
            <person name="Jetty R."/>
            <person name="Kudrna D."/>
            <person name="Golser W."/>
            <person name="Rivera L."/>
            <person name="Zhang J."/>
            <person name="Wing R."/>
        </authorList>
    </citation>
    <scope>NUCLEOTIDE SEQUENCE</scope>
</reference>
<organism evidence="2 3">
    <name type="scientific">Leersia perrieri</name>
    <dbReference type="NCBI Taxonomy" id="77586"/>
    <lineage>
        <taxon>Eukaryota</taxon>
        <taxon>Viridiplantae</taxon>
        <taxon>Streptophyta</taxon>
        <taxon>Embryophyta</taxon>
        <taxon>Tracheophyta</taxon>
        <taxon>Spermatophyta</taxon>
        <taxon>Magnoliopsida</taxon>
        <taxon>Liliopsida</taxon>
        <taxon>Poales</taxon>
        <taxon>Poaceae</taxon>
        <taxon>BOP clade</taxon>
        <taxon>Oryzoideae</taxon>
        <taxon>Oryzeae</taxon>
        <taxon>Oryzinae</taxon>
        <taxon>Leersia</taxon>
    </lineage>
</organism>
<reference evidence="2 3" key="1">
    <citation type="submission" date="2012-08" db="EMBL/GenBank/DDBJ databases">
        <title>Oryza genome evolution.</title>
        <authorList>
            <person name="Wing R.A."/>
        </authorList>
    </citation>
    <scope>NUCLEOTIDE SEQUENCE</scope>
</reference>
<evidence type="ECO:0000313" key="2">
    <source>
        <dbReference type="EnsemblPlants" id="LPERR03G21530.1"/>
    </source>
</evidence>
<dbReference type="InterPro" id="IPR013181">
    <property type="entry name" value="DUF1719"/>
</dbReference>
<dbReference type="HOGENOM" id="CLU_022287_0_0_1"/>
<dbReference type="Gramene" id="LPERR03G21530.1">
    <property type="protein sequence ID" value="LPERR03G21530.1"/>
    <property type="gene ID" value="LPERR03G21530"/>
</dbReference>
<accession>A0A0D9VWD0</accession>
<dbReference type="PANTHER" id="PTHR33377:SF107">
    <property type="entry name" value="OS12G0483450 PROTEIN"/>
    <property type="match status" value="1"/>
</dbReference>
<dbReference type="eggNOG" id="ENOG502R6GX">
    <property type="taxonomic scope" value="Eukaryota"/>
</dbReference>
<dbReference type="AlphaFoldDB" id="A0A0D9VWD0"/>